<evidence type="ECO:0000256" key="3">
    <source>
        <dbReference type="ARBA" id="ARBA00022989"/>
    </source>
</evidence>
<keyword evidence="9" id="KW-1185">Reference proteome</keyword>
<name>A4S275_OSTLU</name>
<dbReference type="EMBL" id="CP000589">
    <property type="protein sequence ID" value="ABO97777.1"/>
    <property type="molecule type" value="Genomic_DNA"/>
</dbReference>
<accession>A4S275</accession>
<feature type="domain" description="DEX1 C-terminal" evidence="7">
    <location>
        <begin position="590"/>
        <end position="690"/>
    </location>
</feature>
<evidence type="ECO:0000313" key="9">
    <source>
        <dbReference type="Proteomes" id="UP000001568"/>
    </source>
</evidence>
<organism evidence="8 9">
    <name type="scientific">Ostreococcus lucimarinus (strain CCE9901)</name>
    <dbReference type="NCBI Taxonomy" id="436017"/>
    <lineage>
        <taxon>Eukaryota</taxon>
        <taxon>Viridiplantae</taxon>
        <taxon>Chlorophyta</taxon>
        <taxon>Mamiellophyceae</taxon>
        <taxon>Mamiellales</taxon>
        <taxon>Bathycoccaceae</taxon>
        <taxon>Ostreococcus</taxon>
    </lineage>
</organism>
<dbReference type="Gene3D" id="2.130.10.10">
    <property type="entry name" value="YVTN repeat-like/Quinoprotein amine dehydrogenase"/>
    <property type="match status" value="1"/>
</dbReference>
<keyword evidence="2" id="KW-0812">Transmembrane</keyword>
<reference evidence="8 9" key="1">
    <citation type="journal article" date="2007" name="Proc. Natl. Acad. Sci. U.S.A.">
        <title>The tiny eukaryote Ostreococcus provides genomic insights into the paradox of plankton speciation.</title>
        <authorList>
            <person name="Palenik B."/>
            <person name="Grimwood J."/>
            <person name="Aerts A."/>
            <person name="Rouze P."/>
            <person name="Salamov A."/>
            <person name="Putnam N."/>
            <person name="Dupont C."/>
            <person name="Jorgensen R."/>
            <person name="Derelle E."/>
            <person name="Rombauts S."/>
            <person name="Zhou K."/>
            <person name="Otillar R."/>
            <person name="Merchant S.S."/>
            <person name="Podell S."/>
            <person name="Gaasterland T."/>
            <person name="Napoli C."/>
            <person name="Gendler K."/>
            <person name="Manuell A."/>
            <person name="Tai V."/>
            <person name="Vallon O."/>
            <person name="Piganeau G."/>
            <person name="Jancek S."/>
            <person name="Heijde M."/>
            <person name="Jabbari K."/>
            <person name="Bowler C."/>
            <person name="Lohr M."/>
            <person name="Robbens S."/>
            <person name="Werner G."/>
            <person name="Dubchak I."/>
            <person name="Pazour G.J."/>
            <person name="Ren Q."/>
            <person name="Paulsen I."/>
            <person name="Delwiche C."/>
            <person name="Schmutz J."/>
            <person name="Rokhsar D."/>
            <person name="Van de Peer Y."/>
            <person name="Moreau H."/>
            <person name="Grigoriev I.V."/>
        </authorList>
    </citation>
    <scope>NUCLEOTIDE SEQUENCE [LARGE SCALE GENOMIC DNA]</scope>
    <source>
        <strain evidence="8 9">CCE9901</strain>
    </source>
</reference>
<keyword evidence="4" id="KW-0472">Membrane</keyword>
<dbReference type="Pfam" id="PF23722">
    <property type="entry name" value="Beta-sand_DEX1"/>
    <property type="match status" value="1"/>
</dbReference>
<evidence type="ECO:0000313" key="8">
    <source>
        <dbReference type="EMBL" id="ABO97777.1"/>
    </source>
</evidence>
<dbReference type="InterPro" id="IPR015943">
    <property type="entry name" value="WD40/YVTN_repeat-like_dom_sf"/>
</dbReference>
<dbReference type="STRING" id="436017.A4S275"/>
<dbReference type="InterPro" id="IPR045232">
    <property type="entry name" value="FAM234"/>
</dbReference>
<keyword evidence="6" id="KW-0732">Signal</keyword>
<feature type="compositionally biased region" description="Basic and acidic residues" evidence="5">
    <location>
        <begin position="231"/>
        <end position="240"/>
    </location>
</feature>
<dbReference type="GeneID" id="5003637"/>
<feature type="compositionally biased region" description="Acidic residues" evidence="5">
    <location>
        <begin position="215"/>
        <end position="224"/>
    </location>
</feature>
<feature type="region of interest" description="Disordered" evidence="5">
    <location>
        <begin position="181"/>
        <end position="256"/>
    </location>
</feature>
<evidence type="ECO:0000259" key="7">
    <source>
        <dbReference type="Pfam" id="PF23722"/>
    </source>
</evidence>
<dbReference type="SUPFAM" id="SSF69318">
    <property type="entry name" value="Integrin alpha N-terminal domain"/>
    <property type="match status" value="1"/>
</dbReference>
<evidence type="ECO:0000256" key="2">
    <source>
        <dbReference type="ARBA" id="ARBA00022692"/>
    </source>
</evidence>
<gene>
    <name evidence="8" type="ORF">OSTLU_16659</name>
</gene>
<feature type="region of interest" description="Disordered" evidence="5">
    <location>
        <begin position="35"/>
        <end position="59"/>
    </location>
</feature>
<dbReference type="HOGENOM" id="CLU_374461_0_0_1"/>
<dbReference type="OrthoDB" id="497837at2759"/>
<dbReference type="eggNOG" id="ENOG502QRZ6">
    <property type="taxonomic scope" value="Eukaryota"/>
</dbReference>
<comment type="subcellular location">
    <subcellularLocation>
        <location evidence="1">Membrane</location>
        <topology evidence="1">Single-pass membrane protein</topology>
    </subcellularLocation>
</comment>
<evidence type="ECO:0000256" key="4">
    <source>
        <dbReference type="ARBA" id="ARBA00023136"/>
    </source>
</evidence>
<keyword evidence="3" id="KW-1133">Transmembrane helix</keyword>
<feature type="chain" id="PRO_5002673026" description="DEX1 C-terminal domain-containing protein" evidence="6">
    <location>
        <begin position="32"/>
        <end position="742"/>
    </location>
</feature>
<sequence length="742" mass="80100">MARGAHARTRSMRALAVTLTLTLSRWRVGAAMTTDGLTSSDHRSRRARGDEDARRARGRPATWTACAGPSRAALELAWRAETHASVYATPLAEDVDRDGRGAAVTQTTSARVRAHDGATGIDLDGESWGARLGAASRGGVVRIGEAYASASLAGEARTFDGERTRAVARLAPLAMAVDWFGDDGSGKSDAGDPREVERRHEARRRAPGSRRLLDVEDEDEEEEPTTMSAEEEARSDRGWDAIDSGGDSTRDVASGSVEARRAVDGRVFVDAHALCTPAVGDVDGDGEPELVLAVSYYFDSSVRFEDDVDPKQYAATALVVLNGEDLSTKRSIALDQSAATALFKARAYAPPTLVDVDGDGRLDIVIGTYAGVLHVVDGVSGNPLPGWPRRLGQMEAQVTAADVDSDGDIELIACDVRGTVAVFKSNGVELWNKHVESRIAVAASVGDVDGDDEIEIVVGDTSGAVHAFRAKDGTAREHWPVYVGDKILAPIVLTKLRQTKRGLDVIVATHDGVVHVLEGRSRCRDVFDIAEKIYAAPFVTSFAGFGELDVIISTMEGHVRSFKAKGSKFNALALTSSDHVSRYDYFGVALYDRTYRVIRGTYVDVVYEIIDRRVLDHAKARKSSLAPYKVAITVTSLDGFKKIVSARHDRAGRYTLRVGVPSTKTRGEIRVRVQDVNLIADEDAYSVSFHENYEIALKWLVALPFLLASAAAIRRASEDALEMDVFGASASIPTTTKGMHEE</sequence>
<dbReference type="Gramene" id="ABO97777">
    <property type="protein sequence ID" value="ABO97777"/>
    <property type="gene ID" value="OSTLU_16659"/>
</dbReference>
<evidence type="ECO:0000256" key="1">
    <source>
        <dbReference type="ARBA" id="ARBA00004167"/>
    </source>
</evidence>
<proteinExistence type="predicted"/>
<feature type="signal peptide" evidence="6">
    <location>
        <begin position="1"/>
        <end position="31"/>
    </location>
</feature>
<dbReference type="KEGG" id="olu:OSTLU_16659"/>
<dbReference type="AlphaFoldDB" id="A4S275"/>
<dbReference type="Proteomes" id="UP000001568">
    <property type="component" value="Chromosome 9"/>
</dbReference>
<dbReference type="RefSeq" id="XP_001419484.1">
    <property type="nucleotide sequence ID" value="XM_001419447.1"/>
</dbReference>
<dbReference type="PANTHER" id="PTHR21419:SF23">
    <property type="entry name" value="PROTEIN DEFECTIVE IN EXINE FORMATION 1"/>
    <property type="match status" value="1"/>
</dbReference>
<dbReference type="GO" id="GO:0016020">
    <property type="term" value="C:membrane"/>
    <property type="evidence" value="ECO:0007669"/>
    <property type="project" value="UniProtKB-SubCell"/>
</dbReference>
<evidence type="ECO:0000256" key="5">
    <source>
        <dbReference type="SAM" id="MobiDB-lite"/>
    </source>
</evidence>
<feature type="compositionally biased region" description="Basic and acidic residues" evidence="5">
    <location>
        <begin position="184"/>
        <end position="200"/>
    </location>
</feature>
<evidence type="ECO:0000256" key="6">
    <source>
        <dbReference type="SAM" id="SignalP"/>
    </source>
</evidence>
<dbReference type="PANTHER" id="PTHR21419">
    <property type="match status" value="1"/>
</dbReference>
<dbReference type="InterPro" id="IPR056376">
    <property type="entry name" value="DEX1_C"/>
</dbReference>
<dbReference type="InterPro" id="IPR028994">
    <property type="entry name" value="Integrin_alpha_N"/>
</dbReference>
<protein>
    <recommendedName>
        <fullName evidence="7">DEX1 C-terminal domain-containing protein</fullName>
    </recommendedName>
</protein>